<gene>
    <name evidence="1" type="ORF">NCTC10429_04790</name>
</gene>
<dbReference type="AlphaFoldDB" id="A0A377E3X9"/>
<protein>
    <submittedName>
        <fullName evidence="1">Uncharacterized protein</fullName>
    </submittedName>
</protein>
<organism evidence="1 2">
    <name type="scientific">Escherichia coli</name>
    <dbReference type="NCBI Taxonomy" id="562"/>
    <lineage>
        <taxon>Bacteria</taxon>
        <taxon>Pseudomonadati</taxon>
        <taxon>Pseudomonadota</taxon>
        <taxon>Gammaproteobacteria</taxon>
        <taxon>Enterobacterales</taxon>
        <taxon>Enterobacteriaceae</taxon>
        <taxon>Escherichia</taxon>
    </lineage>
</organism>
<dbReference type="EMBL" id="UGEX01000003">
    <property type="protein sequence ID" value="STM58185.1"/>
    <property type="molecule type" value="Genomic_DNA"/>
</dbReference>
<proteinExistence type="predicted"/>
<name>A0A377E3X9_ECOLX</name>
<evidence type="ECO:0000313" key="1">
    <source>
        <dbReference type="EMBL" id="STM58185.1"/>
    </source>
</evidence>
<dbReference type="Proteomes" id="UP000254088">
    <property type="component" value="Unassembled WGS sequence"/>
</dbReference>
<evidence type="ECO:0000313" key="2">
    <source>
        <dbReference type="Proteomes" id="UP000254088"/>
    </source>
</evidence>
<reference evidence="1 2" key="1">
    <citation type="submission" date="2018-06" db="EMBL/GenBank/DDBJ databases">
        <authorList>
            <consortium name="Pathogen Informatics"/>
            <person name="Doyle S."/>
        </authorList>
    </citation>
    <scope>NUCLEOTIDE SEQUENCE [LARGE SCALE GENOMIC DNA]</scope>
    <source>
        <strain evidence="1 2">NCTC10429</strain>
    </source>
</reference>
<accession>A0A377E3X9</accession>
<sequence length="74" mass="8179">MTSVFTAISIPCIEHRMACIMDHFSVFIVTCNQHIDLVAGITVISMINDKNTFARAKLYFRRVGDKSGICAASP</sequence>